<sequence>MSAKSLWEKIRDEPVSGDHLAIWPLGGGSVGLKSGSKIGFVDPFLSNWSDDEWIRRFPPEVSPGKVENCSFVLITHEHEDHFDPETLTGLLEKNDFPIIAPQSVRSRLEGDPSTRRIEENLDTVISGEVRDISGLTVEIVETRDPLSELPLGFVLTVDSGSVGFMGDSLYDPDLVLPLCESHDLDAVFFAVGDNPPGEKYYLSIEELKVTAEELKPCLVVPIHWDLWTKTYINPLDFDLEEYDNVKIVRRGEVLKI</sequence>
<dbReference type="InterPro" id="IPR050114">
    <property type="entry name" value="UPF0173_UPF0282_UlaG_hydrolase"/>
</dbReference>
<reference evidence="3" key="1">
    <citation type="journal article" date="2013" name="Syst. Appl. Microbiol.">
        <title>New insights into the archaeal diversity of a hypersaline microbial mat obtained by a metagenomic approach.</title>
        <authorList>
            <person name="Lopez-Lopez A."/>
            <person name="Richter M."/>
            <person name="Pena A."/>
            <person name="Tamames J."/>
            <person name="Rossello-Mora R."/>
        </authorList>
    </citation>
    <scope>NUCLEOTIDE SEQUENCE</scope>
</reference>
<proteinExistence type="predicted"/>
<dbReference type="InterPro" id="IPR001279">
    <property type="entry name" value="Metallo-B-lactamas"/>
</dbReference>
<evidence type="ECO:0000313" key="3">
    <source>
        <dbReference type="EMBL" id="AGF93139.1"/>
    </source>
</evidence>
<dbReference type="Pfam" id="PF12706">
    <property type="entry name" value="Lactamase_B_2"/>
    <property type="match status" value="1"/>
</dbReference>
<dbReference type="GO" id="GO:0016787">
    <property type="term" value="F:hydrolase activity"/>
    <property type="evidence" value="ECO:0007669"/>
    <property type="project" value="UniProtKB-KW"/>
</dbReference>
<name>M1PVG8_9ZZZZ</name>
<feature type="domain" description="Metallo-beta-lactamase" evidence="2">
    <location>
        <begin position="41"/>
        <end position="224"/>
    </location>
</feature>
<gene>
    <name evidence="3" type="ORF">FLSS-18_0004</name>
</gene>
<dbReference type="EMBL" id="JX684083">
    <property type="protein sequence ID" value="AGF93139.1"/>
    <property type="molecule type" value="Genomic_DNA"/>
</dbReference>
<evidence type="ECO:0000256" key="1">
    <source>
        <dbReference type="ARBA" id="ARBA00022801"/>
    </source>
</evidence>
<evidence type="ECO:0000259" key="2">
    <source>
        <dbReference type="Pfam" id="PF12706"/>
    </source>
</evidence>
<dbReference type="Gene3D" id="3.60.15.10">
    <property type="entry name" value="Ribonuclease Z/Hydroxyacylglutathione hydrolase-like"/>
    <property type="match status" value="1"/>
</dbReference>
<accession>M1PVG8</accession>
<dbReference type="PANTHER" id="PTHR43546:SF9">
    <property type="entry name" value="L-ASCORBATE-6-PHOSPHATE LACTONASE ULAG-RELATED"/>
    <property type="match status" value="1"/>
</dbReference>
<dbReference type="PANTHER" id="PTHR43546">
    <property type="entry name" value="UPF0173 METAL-DEPENDENT HYDROLASE MJ1163-RELATED"/>
    <property type="match status" value="1"/>
</dbReference>
<keyword evidence="1" id="KW-0378">Hydrolase</keyword>
<protein>
    <submittedName>
        <fullName evidence="3">Beta-lactamase fold-like protein</fullName>
    </submittedName>
</protein>
<organism evidence="3">
    <name type="scientific">uncultured organism</name>
    <dbReference type="NCBI Taxonomy" id="155900"/>
    <lineage>
        <taxon>unclassified sequences</taxon>
        <taxon>environmental samples</taxon>
    </lineage>
</organism>
<dbReference type="AlphaFoldDB" id="M1PVG8"/>
<dbReference type="InterPro" id="IPR036866">
    <property type="entry name" value="RibonucZ/Hydroxyglut_hydro"/>
</dbReference>
<dbReference type="SUPFAM" id="SSF56281">
    <property type="entry name" value="Metallo-hydrolase/oxidoreductase"/>
    <property type="match status" value="1"/>
</dbReference>